<evidence type="ECO:0000313" key="2">
    <source>
        <dbReference type="Proteomes" id="UP000238274"/>
    </source>
</evidence>
<name>A0A2S4UB82_9BASI</name>
<dbReference type="VEuPathDB" id="FungiDB:PSHT_16230"/>
<dbReference type="EMBL" id="PKSM01000493">
    <property type="protein sequence ID" value="POV94424.1"/>
    <property type="molecule type" value="Genomic_DNA"/>
</dbReference>
<proteinExistence type="predicted"/>
<accession>A0A2S4UB82</accession>
<dbReference type="VEuPathDB" id="FungiDB:PSTT_08598"/>
<evidence type="ECO:0000313" key="1">
    <source>
        <dbReference type="EMBL" id="POV94424.1"/>
    </source>
</evidence>
<reference evidence="1 2" key="1">
    <citation type="submission" date="2017-12" db="EMBL/GenBank/DDBJ databases">
        <title>Gene loss provides genomic basis for host adaptation in cereal stripe rust fungi.</title>
        <authorList>
            <person name="Xia C."/>
        </authorList>
    </citation>
    <scope>NUCLEOTIDE SEQUENCE [LARGE SCALE GENOMIC DNA]</scope>
    <source>
        <strain evidence="1 2">93TX-2</strain>
    </source>
</reference>
<keyword evidence="2" id="KW-1185">Reference proteome</keyword>
<reference evidence="2" key="3">
    <citation type="journal article" date="2018" name="Mol. Plant Microbe Interact.">
        <title>Genome sequence resources for the wheat stripe rust pathogen (Puccinia striiformis f. sp. tritici) and the barley stripe rust pathogen (Puccinia striiformis f. sp. hordei).</title>
        <authorList>
            <person name="Xia C."/>
            <person name="Wang M."/>
            <person name="Yin C."/>
            <person name="Cornejo O.E."/>
            <person name="Hulbert S.H."/>
            <person name="Chen X."/>
        </authorList>
    </citation>
    <scope>NUCLEOTIDE SEQUENCE [LARGE SCALE GENOMIC DNA]</scope>
    <source>
        <strain evidence="2">93TX-2</strain>
    </source>
</reference>
<protein>
    <submittedName>
        <fullName evidence="1">Uncharacterized protein</fullName>
    </submittedName>
</protein>
<sequence length="64" mass="7416">MSMQQNLVQFITSVNKQDFSVQQSCPPVLEYLSPFPLRLIQTPAPPNQRIHLNWLMPQQQIPTP</sequence>
<organism evidence="1 2">
    <name type="scientific">Puccinia striiformis</name>
    <dbReference type="NCBI Taxonomy" id="27350"/>
    <lineage>
        <taxon>Eukaryota</taxon>
        <taxon>Fungi</taxon>
        <taxon>Dikarya</taxon>
        <taxon>Basidiomycota</taxon>
        <taxon>Pucciniomycotina</taxon>
        <taxon>Pucciniomycetes</taxon>
        <taxon>Pucciniales</taxon>
        <taxon>Pucciniaceae</taxon>
        <taxon>Puccinia</taxon>
    </lineage>
</organism>
<reference evidence="2" key="2">
    <citation type="journal article" date="2018" name="BMC Genomics">
        <title>Genomic insights into host adaptation between the wheat stripe rust pathogen (Puccinia striiformis f. sp. tritici) and the barley stripe rust pathogen (Puccinia striiformis f. sp. hordei).</title>
        <authorList>
            <person name="Xia C."/>
            <person name="Wang M."/>
            <person name="Yin C."/>
            <person name="Cornejo O.E."/>
            <person name="Hulbert S.H."/>
            <person name="Chen X."/>
        </authorList>
    </citation>
    <scope>NUCLEOTIDE SEQUENCE [LARGE SCALE GENOMIC DNA]</scope>
    <source>
        <strain evidence="2">93TX-2</strain>
    </source>
</reference>
<comment type="caution">
    <text evidence="1">The sequence shown here is derived from an EMBL/GenBank/DDBJ whole genome shotgun (WGS) entry which is preliminary data.</text>
</comment>
<dbReference type="VEuPathDB" id="FungiDB:PSTT_09403"/>
<gene>
    <name evidence="1" type="ORF">PSHT_16230</name>
</gene>
<dbReference type="Proteomes" id="UP000238274">
    <property type="component" value="Unassembled WGS sequence"/>
</dbReference>